<proteinExistence type="predicted"/>
<name>A0ABS5R9B7_9HYPH</name>
<comment type="caution">
    <text evidence="1">The sequence shown here is derived from an EMBL/GenBank/DDBJ whole genome shotgun (WGS) entry which is preliminary data.</text>
</comment>
<evidence type="ECO:0000313" key="2">
    <source>
        <dbReference type="Proteomes" id="UP001166585"/>
    </source>
</evidence>
<organism evidence="1 2">
    <name type="scientific">Ancylobacter radicis</name>
    <dbReference type="NCBI Taxonomy" id="2836179"/>
    <lineage>
        <taxon>Bacteria</taxon>
        <taxon>Pseudomonadati</taxon>
        <taxon>Pseudomonadota</taxon>
        <taxon>Alphaproteobacteria</taxon>
        <taxon>Hyphomicrobiales</taxon>
        <taxon>Xanthobacteraceae</taxon>
        <taxon>Ancylobacter</taxon>
    </lineage>
</organism>
<reference evidence="1" key="1">
    <citation type="submission" date="2021-05" db="EMBL/GenBank/DDBJ databases">
        <authorList>
            <person name="Sun Q."/>
            <person name="Inoue M."/>
        </authorList>
    </citation>
    <scope>NUCLEOTIDE SEQUENCE</scope>
    <source>
        <strain evidence="1">VKM B-3255</strain>
    </source>
</reference>
<gene>
    <name evidence="1" type="ORF">KIP89_11435</name>
</gene>
<evidence type="ECO:0000313" key="1">
    <source>
        <dbReference type="EMBL" id="MBS9477722.1"/>
    </source>
</evidence>
<protein>
    <recommendedName>
        <fullName evidence="3">PD-(D/E)XK endonuclease-like domain-containing protein</fullName>
    </recommendedName>
</protein>
<dbReference type="EMBL" id="JAHCQH010000016">
    <property type="protein sequence ID" value="MBS9477722.1"/>
    <property type="molecule type" value="Genomic_DNA"/>
</dbReference>
<dbReference type="Proteomes" id="UP001166585">
    <property type="component" value="Unassembled WGS sequence"/>
</dbReference>
<keyword evidence="2" id="KW-1185">Reference proteome</keyword>
<evidence type="ECO:0008006" key="3">
    <source>
        <dbReference type="Google" id="ProtNLM"/>
    </source>
</evidence>
<sequence>MSNPFERHGIGHLSASSLNLWAAEPALWIMERLLGRRSPSGIPAVRGKAVEAGVNIGLHDPALPVEVCIAEAESAFDRETTLNPDPRRDEERKKLPGYVRGALAELRQYGLPDADGYQGKVEIRLDDIAVPVIGFVDWRFSAHGLIVDLKTTERLPSAIGASHGRQGAVYATAHGNFGMRFAYAKPAPAKGDGRQVQVLEMSGDDVRAHLAALRLIAFSLGRFLALSHDARELAGLIVPDFDSFYWSDPSVRAAGRDVFGF</sequence>
<accession>A0ABS5R9B7</accession>
<dbReference type="RefSeq" id="WP_213755567.1">
    <property type="nucleotide sequence ID" value="NZ_JAHCQH010000016.1"/>
</dbReference>